<organism evidence="2 3">
    <name type="scientific">Pseudoloma neurophilia</name>
    <dbReference type="NCBI Taxonomy" id="146866"/>
    <lineage>
        <taxon>Eukaryota</taxon>
        <taxon>Fungi</taxon>
        <taxon>Fungi incertae sedis</taxon>
        <taxon>Microsporidia</taxon>
        <taxon>Pseudoloma</taxon>
    </lineage>
</organism>
<feature type="region of interest" description="Disordered" evidence="1">
    <location>
        <begin position="252"/>
        <end position="284"/>
    </location>
</feature>
<dbReference type="Proteomes" id="UP000051530">
    <property type="component" value="Unassembled WGS sequence"/>
</dbReference>
<feature type="non-terminal residue" evidence="2">
    <location>
        <position position="284"/>
    </location>
</feature>
<dbReference type="OrthoDB" id="2196092at2759"/>
<evidence type="ECO:0008006" key="4">
    <source>
        <dbReference type="Google" id="ProtNLM"/>
    </source>
</evidence>
<dbReference type="VEuPathDB" id="MicrosporidiaDB:M153_10437000854"/>
<dbReference type="EMBL" id="LGUB01001148">
    <property type="protein sequence ID" value="KRH92167.1"/>
    <property type="molecule type" value="Genomic_DNA"/>
</dbReference>
<comment type="caution">
    <text evidence="2">The sequence shown here is derived from an EMBL/GenBank/DDBJ whole genome shotgun (WGS) entry which is preliminary data.</text>
</comment>
<protein>
    <recommendedName>
        <fullName evidence="4">Transposable element</fullName>
    </recommendedName>
</protein>
<gene>
    <name evidence="2" type="ORF">M153_10437000854</name>
</gene>
<feature type="compositionally biased region" description="Polar residues" evidence="1">
    <location>
        <begin position="261"/>
        <end position="271"/>
    </location>
</feature>
<accession>A0A0R0LZI3</accession>
<evidence type="ECO:0000313" key="2">
    <source>
        <dbReference type="EMBL" id="KRH92167.1"/>
    </source>
</evidence>
<evidence type="ECO:0000313" key="3">
    <source>
        <dbReference type="Proteomes" id="UP000051530"/>
    </source>
</evidence>
<feature type="non-terminal residue" evidence="2">
    <location>
        <position position="1"/>
    </location>
</feature>
<dbReference type="AlphaFoldDB" id="A0A0R0LZI3"/>
<keyword evidence="3" id="KW-1185">Reference proteome</keyword>
<proteinExistence type="predicted"/>
<sequence length="284" mass="33727">LSRDTQSRDQVMLSSAGKETRCEDDGRFELYEVDQKNYNKFRKTRFSINLPGTALQVRQSLYRLDNIGQNLFKFIQNLRTTAEECQWSNEETKLTLLGLINSEIKEKIKDKSDVETIVQEIMSMKYKVEDQRKFEEKLDQIKQENFKKIEDYQYHIDETIARLALCRKSTKTEIESLKERQFFKGLHKQCRLKLLEANVHTSQDAINYIKRIEDECTSTEHNKIEKSPKLNKYWCSVCRKHTHNTENCFSRKRTDSHTKDTTNQQMSNNNMEKQKSIKKSNTKI</sequence>
<evidence type="ECO:0000256" key="1">
    <source>
        <dbReference type="SAM" id="MobiDB-lite"/>
    </source>
</evidence>
<name>A0A0R0LZI3_9MICR</name>
<reference evidence="2 3" key="1">
    <citation type="submission" date="2015-07" db="EMBL/GenBank/DDBJ databases">
        <title>The genome of Pseudoloma neurophilia, a relevant intracellular parasite of the zebrafish.</title>
        <authorList>
            <person name="Ndikumana S."/>
            <person name="Pelin A."/>
            <person name="Sanders J."/>
            <person name="Corradi N."/>
        </authorList>
    </citation>
    <scope>NUCLEOTIDE SEQUENCE [LARGE SCALE GENOMIC DNA]</scope>
    <source>
        <strain evidence="2 3">MK1</strain>
    </source>
</reference>